<dbReference type="Proteomes" id="UP000632849">
    <property type="component" value="Unassembled WGS sequence"/>
</dbReference>
<name>A0A919BX73_STRFL</name>
<dbReference type="SMART" id="SM00642">
    <property type="entry name" value="Aamy"/>
    <property type="match status" value="1"/>
</dbReference>
<keyword evidence="16" id="KW-1185">Reference proteome</keyword>
<reference evidence="15" key="1">
    <citation type="journal article" date="2014" name="Int. J. Syst. Evol. Microbiol.">
        <title>Complete genome sequence of Corynebacterium casei LMG S-19264T (=DSM 44701T), isolated from a smear-ripened cheese.</title>
        <authorList>
            <consortium name="US DOE Joint Genome Institute (JGI-PGF)"/>
            <person name="Walter F."/>
            <person name="Albersmeier A."/>
            <person name="Kalinowski J."/>
            <person name="Ruckert C."/>
        </authorList>
    </citation>
    <scope>NUCLEOTIDE SEQUENCE</scope>
    <source>
        <strain evidence="15">JCM 4122</strain>
    </source>
</reference>
<comment type="cofactor">
    <cofactor evidence="2">
        <name>Ca(2+)</name>
        <dbReference type="ChEBI" id="CHEBI:29108"/>
    </cofactor>
</comment>
<evidence type="ECO:0000259" key="14">
    <source>
        <dbReference type="PROSITE" id="PS51166"/>
    </source>
</evidence>
<dbReference type="InterPro" id="IPR006047">
    <property type="entry name" value="GH13_cat_dom"/>
</dbReference>
<dbReference type="GO" id="GO:2001070">
    <property type="term" value="F:starch binding"/>
    <property type="evidence" value="ECO:0007669"/>
    <property type="project" value="InterPro"/>
</dbReference>
<dbReference type="Gene3D" id="3.20.20.80">
    <property type="entry name" value="Glycosidases"/>
    <property type="match status" value="1"/>
</dbReference>
<evidence type="ECO:0000256" key="11">
    <source>
        <dbReference type="RuleBase" id="RU003615"/>
    </source>
</evidence>
<dbReference type="CDD" id="cd11317">
    <property type="entry name" value="AmyAc_bac_euk_AmyA"/>
    <property type="match status" value="1"/>
</dbReference>
<dbReference type="CDD" id="cd05808">
    <property type="entry name" value="CBM20_alpha_amylase"/>
    <property type="match status" value="1"/>
</dbReference>
<evidence type="ECO:0000256" key="6">
    <source>
        <dbReference type="ARBA" id="ARBA00022723"/>
    </source>
</evidence>
<dbReference type="SMART" id="SM00632">
    <property type="entry name" value="Aamy_C"/>
    <property type="match status" value="1"/>
</dbReference>
<evidence type="ECO:0000256" key="2">
    <source>
        <dbReference type="ARBA" id="ARBA00001913"/>
    </source>
</evidence>
<dbReference type="PROSITE" id="PS51166">
    <property type="entry name" value="CBM20"/>
    <property type="match status" value="1"/>
</dbReference>
<dbReference type="InterPro" id="IPR013783">
    <property type="entry name" value="Ig-like_fold"/>
</dbReference>
<dbReference type="Pfam" id="PF03423">
    <property type="entry name" value="CBM_25"/>
    <property type="match status" value="1"/>
</dbReference>
<dbReference type="InterPro" id="IPR013784">
    <property type="entry name" value="Carb-bd-like_fold"/>
</dbReference>
<evidence type="ECO:0000256" key="12">
    <source>
        <dbReference type="RuleBase" id="RU361134"/>
    </source>
</evidence>
<organism evidence="15 16">
    <name type="scientific">Streptomyces filamentosus</name>
    <name type="common">Streptomyces roseosporus</name>
    <dbReference type="NCBI Taxonomy" id="67294"/>
    <lineage>
        <taxon>Bacteria</taxon>
        <taxon>Bacillati</taxon>
        <taxon>Actinomycetota</taxon>
        <taxon>Actinomycetes</taxon>
        <taxon>Kitasatosporales</taxon>
        <taxon>Streptomycetaceae</taxon>
        <taxon>Streptomyces</taxon>
    </lineage>
</organism>
<dbReference type="GO" id="GO:0005975">
    <property type="term" value="P:carbohydrate metabolic process"/>
    <property type="evidence" value="ECO:0007669"/>
    <property type="project" value="InterPro"/>
</dbReference>
<feature type="domain" description="CBM20" evidence="14">
    <location>
        <begin position="588"/>
        <end position="692"/>
    </location>
</feature>
<dbReference type="Pfam" id="PF00686">
    <property type="entry name" value="CBM_20"/>
    <property type="match status" value="1"/>
</dbReference>
<keyword evidence="13" id="KW-0732">Signal</keyword>
<evidence type="ECO:0000256" key="8">
    <source>
        <dbReference type="ARBA" id="ARBA00022837"/>
    </source>
</evidence>
<feature type="signal peptide" evidence="13">
    <location>
        <begin position="1"/>
        <end position="33"/>
    </location>
</feature>
<proteinExistence type="inferred from homology"/>
<dbReference type="Gene3D" id="2.60.40.1180">
    <property type="entry name" value="Golgi alpha-mannosidase II"/>
    <property type="match status" value="1"/>
</dbReference>
<keyword evidence="10 12" id="KW-0326">Glycosidase</keyword>
<evidence type="ECO:0000256" key="3">
    <source>
        <dbReference type="ARBA" id="ARBA00008061"/>
    </source>
</evidence>
<evidence type="ECO:0000256" key="4">
    <source>
        <dbReference type="ARBA" id="ARBA00012595"/>
    </source>
</evidence>
<evidence type="ECO:0000256" key="10">
    <source>
        <dbReference type="ARBA" id="ARBA00023295"/>
    </source>
</evidence>
<evidence type="ECO:0000256" key="9">
    <source>
        <dbReference type="ARBA" id="ARBA00023277"/>
    </source>
</evidence>
<dbReference type="InterPro" id="IPR006048">
    <property type="entry name" value="A-amylase/branching_C"/>
</dbReference>
<keyword evidence="9 12" id="KW-0119">Carbohydrate metabolism</keyword>
<dbReference type="SMART" id="SM01065">
    <property type="entry name" value="CBM_2"/>
    <property type="match status" value="1"/>
</dbReference>
<comment type="catalytic activity">
    <reaction evidence="1 12">
        <text>Endohydrolysis of (1-&gt;4)-alpha-D-glucosidic linkages in polysaccharides containing three or more (1-&gt;4)-alpha-linked D-glucose units.</text>
        <dbReference type="EC" id="3.2.1.1"/>
    </reaction>
</comment>
<dbReference type="InterPro" id="IPR006046">
    <property type="entry name" value="Alpha_amylase"/>
</dbReference>
<dbReference type="InterPro" id="IPR002044">
    <property type="entry name" value="CBM20"/>
</dbReference>
<dbReference type="EC" id="3.2.1.1" evidence="4 12"/>
<dbReference type="GO" id="GO:0004556">
    <property type="term" value="F:alpha-amylase activity"/>
    <property type="evidence" value="ECO:0007669"/>
    <property type="project" value="UniProtKB-UniRule"/>
</dbReference>
<dbReference type="InterPro" id="IPR031319">
    <property type="entry name" value="A-amylase_C"/>
</dbReference>
<comment type="caution">
    <text evidence="15">The sequence shown here is derived from an EMBL/GenBank/DDBJ whole genome shotgun (WGS) entry which is preliminary data.</text>
</comment>
<dbReference type="GO" id="GO:0046872">
    <property type="term" value="F:metal ion binding"/>
    <property type="evidence" value="ECO:0007669"/>
    <property type="project" value="UniProtKB-KW"/>
</dbReference>
<sequence>MRFGLPHASGRSVAGLAAAALALGLTTALGAPAQPAAAAPTANGGKKVTAVLFEWNFDSIARECTNTLGPKGYGYVQVSPPQERIQGGAWWTAYQPVSYKIQGPLGDRTAFRNMVDTCHRAGVKVIADAVINHMTSGSGTGTAGTNYSKYDYPGFYSDQDFHGCRRPIGGNYSDRSNIQDCELGETGQPSLADLNTGSDHVRGKIAGYLDDLLSMGVDGFRVDAVKHIAAGDLAAIRGKLSNPNVYWVQEAIHGAGEAVSPSEYLATGDVQEFRYTTDLKRIFSNEKLSYLKNFGEAWGYMPSGQSGSMVANHDTERNGSSLSYKDGSRYTLANVFMLAHPYGTPSVHSGYEFGNKDDGAPNGHAVSACYSGGWSCQHAWRQIANMVGFRNATEGAGVTDWWDNGNNAIAFGRGSKGFVAVNREGGAITRTFRTSLPAGTYCDVQHGDPTADGGCTGTTYAVGSDGTFTATVGANDAVALYVGASGGEQGGGGDNTATVYYGTDKNWPAYNLHYAPTGGQWTTAPGTALEPACAGWVKKTVALGSATGLKAAFNNGAGTWDNNGSANYALGTGDVTVKGGVVGSGNPCGDGGQQTGNGASFSVTATTVPGQNVYVVGDAAALGAWSPAAALKLDPAAYPVWKLDLDLPAGTSFAYKYVRKDAAGNVTWESGANRTATVPASGRVTLADTWRG</sequence>
<evidence type="ECO:0000256" key="7">
    <source>
        <dbReference type="ARBA" id="ARBA00022801"/>
    </source>
</evidence>
<protein>
    <recommendedName>
        <fullName evidence="5 12">Alpha-amylase</fullName>
        <ecNumber evidence="4 12">3.2.1.1</ecNumber>
    </recommendedName>
</protein>
<dbReference type="AlphaFoldDB" id="A0A919BX73"/>
<evidence type="ECO:0000256" key="5">
    <source>
        <dbReference type="ARBA" id="ARBA00017303"/>
    </source>
</evidence>
<evidence type="ECO:0000256" key="13">
    <source>
        <dbReference type="SAM" id="SignalP"/>
    </source>
</evidence>
<comment type="similarity">
    <text evidence="3 11">Belongs to the glycosyl hydrolase 13 family.</text>
</comment>
<dbReference type="SUPFAM" id="SSF51445">
    <property type="entry name" value="(Trans)glycosidases"/>
    <property type="match status" value="1"/>
</dbReference>
<dbReference type="PRINTS" id="PR00110">
    <property type="entry name" value="ALPHAAMYLASE"/>
</dbReference>
<keyword evidence="8" id="KW-0106">Calcium</keyword>
<dbReference type="Pfam" id="PF00128">
    <property type="entry name" value="Alpha-amylase"/>
    <property type="match status" value="1"/>
</dbReference>
<dbReference type="PANTHER" id="PTHR43447">
    <property type="entry name" value="ALPHA-AMYLASE"/>
    <property type="match status" value="1"/>
</dbReference>
<evidence type="ECO:0000313" key="15">
    <source>
        <dbReference type="EMBL" id="GHG26429.1"/>
    </source>
</evidence>
<gene>
    <name evidence="15" type="ORF">GCM10017667_73580</name>
</gene>
<dbReference type="InterPro" id="IPR017853">
    <property type="entry name" value="GH"/>
</dbReference>
<dbReference type="RefSeq" id="WP_190044586.1">
    <property type="nucleotide sequence ID" value="NZ_BNBE01000004.1"/>
</dbReference>
<dbReference type="InterPro" id="IPR013780">
    <property type="entry name" value="Glyco_hydro_b"/>
</dbReference>
<accession>A0A919BX73</accession>
<dbReference type="Pfam" id="PF02806">
    <property type="entry name" value="Alpha-amylase_C"/>
    <property type="match status" value="1"/>
</dbReference>
<dbReference type="SUPFAM" id="SSF51011">
    <property type="entry name" value="Glycosyl hydrolase domain"/>
    <property type="match status" value="1"/>
</dbReference>
<evidence type="ECO:0000313" key="16">
    <source>
        <dbReference type="Proteomes" id="UP000632849"/>
    </source>
</evidence>
<dbReference type="SUPFAM" id="SSF49452">
    <property type="entry name" value="Starch-binding domain-like"/>
    <property type="match status" value="1"/>
</dbReference>
<dbReference type="InterPro" id="IPR005085">
    <property type="entry name" value="CBM25"/>
</dbReference>
<feature type="chain" id="PRO_5039291478" description="Alpha-amylase" evidence="13">
    <location>
        <begin position="34"/>
        <end position="692"/>
    </location>
</feature>
<dbReference type="SMART" id="SM01066">
    <property type="entry name" value="CBM_25"/>
    <property type="match status" value="1"/>
</dbReference>
<evidence type="ECO:0000256" key="1">
    <source>
        <dbReference type="ARBA" id="ARBA00000548"/>
    </source>
</evidence>
<keyword evidence="6" id="KW-0479">Metal-binding</keyword>
<keyword evidence="7 12" id="KW-0378">Hydrolase</keyword>
<dbReference type="Gene3D" id="2.60.40.10">
    <property type="entry name" value="Immunoglobulins"/>
    <property type="match status" value="2"/>
</dbReference>
<dbReference type="EMBL" id="BNBE01000004">
    <property type="protein sequence ID" value="GHG26429.1"/>
    <property type="molecule type" value="Genomic_DNA"/>
</dbReference>
<reference evidence="15" key="2">
    <citation type="submission" date="2020-09" db="EMBL/GenBank/DDBJ databases">
        <authorList>
            <person name="Sun Q."/>
            <person name="Ohkuma M."/>
        </authorList>
    </citation>
    <scope>NUCLEOTIDE SEQUENCE</scope>
    <source>
        <strain evidence="15">JCM 4122</strain>
    </source>
</reference>